<gene>
    <name evidence="1" type="ORF">ERS852473_00179</name>
</gene>
<name>A0ABM9UKG0_SARVE</name>
<dbReference type="EMBL" id="CYZR01000001">
    <property type="protein sequence ID" value="CUN45211.1"/>
    <property type="molecule type" value="Genomic_DNA"/>
</dbReference>
<evidence type="ECO:0000313" key="1">
    <source>
        <dbReference type="EMBL" id="CUN45211.1"/>
    </source>
</evidence>
<protein>
    <submittedName>
        <fullName evidence="1">Uncharacterized protein</fullName>
    </submittedName>
</protein>
<sequence>MSICPFWSSGNRKFECYSKCPMHKENTNEDCIFSLYLSQEHKNKGKKAINIDDIDSYIDFKGIEEDILTDIIYIKKY</sequence>
<keyword evidence="2" id="KW-1185">Reference proteome</keyword>
<accession>A0ABM9UKG0</accession>
<evidence type="ECO:0000313" key="2">
    <source>
        <dbReference type="Proteomes" id="UP000095488"/>
    </source>
</evidence>
<reference evidence="1 2" key="1">
    <citation type="submission" date="2015-09" db="EMBL/GenBank/DDBJ databases">
        <authorList>
            <consortium name="Pathogen Informatics"/>
        </authorList>
    </citation>
    <scope>NUCLEOTIDE SEQUENCE [LARGE SCALE GENOMIC DNA]</scope>
    <source>
        <strain evidence="1 2">2789STDY5834858</strain>
    </source>
</reference>
<dbReference type="RefSeq" id="WP_055257081.1">
    <property type="nucleotide sequence ID" value="NZ_BCMV01000023.1"/>
</dbReference>
<proteinExistence type="predicted"/>
<dbReference type="Proteomes" id="UP000095488">
    <property type="component" value="Unassembled WGS sequence"/>
</dbReference>
<comment type="caution">
    <text evidence="1">The sequence shown here is derived from an EMBL/GenBank/DDBJ whole genome shotgun (WGS) entry which is preliminary data.</text>
</comment>
<organism evidence="1 2">
    <name type="scientific">Sarcina ventriculi</name>
    <name type="common">Clostridium ventriculi</name>
    <dbReference type="NCBI Taxonomy" id="1267"/>
    <lineage>
        <taxon>Bacteria</taxon>
        <taxon>Bacillati</taxon>
        <taxon>Bacillota</taxon>
        <taxon>Clostridia</taxon>
        <taxon>Eubacteriales</taxon>
        <taxon>Clostridiaceae</taxon>
        <taxon>Sarcina</taxon>
    </lineage>
</organism>